<dbReference type="RefSeq" id="WP_318647839.1">
    <property type="nucleotide sequence ID" value="NZ_CP137852.1"/>
</dbReference>
<evidence type="ECO:0000259" key="1">
    <source>
        <dbReference type="Pfam" id="PF20248"/>
    </source>
</evidence>
<dbReference type="InterPro" id="IPR046538">
    <property type="entry name" value="DUF6603"/>
</dbReference>
<reference evidence="2 3" key="1">
    <citation type="submission" date="2023-11" db="EMBL/GenBank/DDBJ databases">
        <title>Arctic aerobic anoxygenic photoheterotroph Sediminicoccus rosea KRV36 adapts its photosynthesis to long days of polar summer.</title>
        <authorList>
            <person name="Tomasch J."/>
            <person name="Kopejtka K."/>
            <person name="Bily T."/>
            <person name="Gardiner A.T."/>
            <person name="Gardian Z."/>
            <person name="Shivaramu S."/>
            <person name="Koblizek M."/>
            <person name="Engelhardt F."/>
            <person name="Kaftan D."/>
        </authorList>
    </citation>
    <scope>NUCLEOTIDE SEQUENCE [LARGE SCALE GENOMIC DNA]</scope>
    <source>
        <strain evidence="2 3">R-30</strain>
    </source>
</reference>
<dbReference type="Proteomes" id="UP001305521">
    <property type="component" value="Chromosome"/>
</dbReference>
<protein>
    <submittedName>
        <fullName evidence="2">DUF6603 domain-containing protein</fullName>
    </submittedName>
</protein>
<gene>
    <name evidence="2" type="ORF">R9Z33_17410</name>
</gene>
<evidence type="ECO:0000313" key="3">
    <source>
        <dbReference type="Proteomes" id="UP001305521"/>
    </source>
</evidence>
<dbReference type="EMBL" id="CP137852">
    <property type="protein sequence ID" value="WPB83882.1"/>
    <property type="molecule type" value="Genomic_DNA"/>
</dbReference>
<evidence type="ECO:0000313" key="2">
    <source>
        <dbReference type="EMBL" id="WPB83882.1"/>
    </source>
</evidence>
<proteinExistence type="predicted"/>
<dbReference type="Pfam" id="PF20248">
    <property type="entry name" value="DUF6603"/>
    <property type="match status" value="1"/>
</dbReference>
<keyword evidence="3" id="KW-1185">Reference proteome</keyword>
<accession>A0ABZ0PE45</accession>
<feature type="domain" description="DUF6603" evidence="1">
    <location>
        <begin position="442"/>
        <end position="1004"/>
    </location>
</feature>
<sequence>MNTLLEAVLREFLAVIAPFRTAVASPAEMEALLARYGWDIEVAGGQLTPLGAAFALEPLIAQLAARTDQLVSGTDQQRLRALVDVLQSVKDTAARFSSLQGATVSGAPFDQRGFWDELAGAMITDLLVLYLERHQPLLFAATHALGVIRFERAAPAGAHRMPWTRTVLDFARLGRALGDPGGVLRENFGWGTPGFDHRRLITTFERIALVLGHQAETGPPRLGLADGQIDLAHAAAQGVRQLDWTMVDGEHLAERARWRAGLSLLPVPRSPAAGAPAGVVVAPILAGGAAVDIPLGEAVTLRIAGAFGATDAVKLRILPDGVTASAGPGVELAAKISLIGAPSEPYLLFGAREKTRLELDGFTVEGGFAGNIANPEAFFRANTGAGGGKLKLHVAFDEADGFIRQVLGEGFDADFGVDMLWSSRSGLAIAGSGGIEFQIPINLDLTIFELETIYVSARGGTDGARLSLGAGFSLNLGPLRASVENIGITLSLVPAADGRGAFGPLDLAVGFKPPNGIGLSIDAGVVRGGGYLFIDAERGEYAGALELTFAEFLSLKAIGILTTRMPDGSDGFSLLVIITAEFGSTGLQLGYGFTLLGVGGLVGLNRTMRLDALVAGVRNGAVNNIMFPRDIVANAPRIISDLRAIFPPEEGTFLIGPMAKLGWGTPTLVSISLGVIIEIPGNIAILGVLRVALPAEVAPVVVLQVSFVGAIEFDRQRLWFFASLFDSRILFITLDGDMGLLAAFGDDANFVLSIGGFHPRFTPPPLPFPVPTRISVTILNESWARIRAEGYFAVTSNTAQFGARAEIFLGFEVLSVESVTSFDALLQFSPLSFDVEIQSHFSVKVFGLGVWGLSIRLRLEGPTPWRARGEASISLLFFDIGVSIDVTWGEPRGAPLPDVAVLPLLAAELDKQENWRAFNPTGRTGLVTMRSLPPEEAALVLHPAGTLRIVQKLVPLDVPVAKLGNRKARDGRRFSISALPGGLAKSADVKESFAAAQFNDLSDADRLAAPGFEPMTGGVELTPAGHTAFSAAAIKRANRYELATIDTQGAPAARRLRGLEAVFSRRFLAGAAVSRSGLSAQAQRAKVPFADKVEAVGERFVVASALDNAAMPGGAFGSEAEARAHMAGMLRADPSLAGRVQVLPGFEVAA</sequence>
<name>A0ABZ0PE45_9PROT</name>
<organism evidence="2 3">
    <name type="scientific">Sediminicoccus rosea</name>
    <dbReference type="NCBI Taxonomy" id="1225128"/>
    <lineage>
        <taxon>Bacteria</taxon>
        <taxon>Pseudomonadati</taxon>
        <taxon>Pseudomonadota</taxon>
        <taxon>Alphaproteobacteria</taxon>
        <taxon>Acetobacterales</taxon>
        <taxon>Roseomonadaceae</taxon>
        <taxon>Sediminicoccus</taxon>
    </lineage>
</organism>